<evidence type="ECO:0000256" key="1">
    <source>
        <dbReference type="SAM" id="Phobius"/>
    </source>
</evidence>
<dbReference type="InterPro" id="IPR010865">
    <property type="entry name" value="DUF1499"/>
</dbReference>
<keyword evidence="1" id="KW-0472">Membrane</keyword>
<dbReference type="EMBL" id="JAUSVX010000006">
    <property type="protein sequence ID" value="MDQ0470734.1"/>
    <property type="molecule type" value="Genomic_DNA"/>
</dbReference>
<feature type="transmembrane region" description="Helical" evidence="1">
    <location>
        <begin position="79"/>
        <end position="98"/>
    </location>
</feature>
<feature type="transmembrane region" description="Helical" evidence="1">
    <location>
        <begin position="12"/>
        <end position="38"/>
    </location>
</feature>
<comment type="caution">
    <text evidence="2">The sequence shown here is derived from an EMBL/GenBank/DDBJ whole genome shotgun (WGS) entry which is preliminary data.</text>
</comment>
<protein>
    <submittedName>
        <fullName evidence="2">Uncharacterized protein (DUF1499 family)</fullName>
    </submittedName>
</protein>
<organism evidence="2 3">
    <name type="scientific">Labrys wisconsinensis</name>
    <dbReference type="NCBI Taxonomy" id="425677"/>
    <lineage>
        <taxon>Bacteria</taxon>
        <taxon>Pseudomonadati</taxon>
        <taxon>Pseudomonadota</taxon>
        <taxon>Alphaproteobacteria</taxon>
        <taxon>Hyphomicrobiales</taxon>
        <taxon>Xanthobacteraceae</taxon>
        <taxon>Labrys</taxon>
    </lineage>
</organism>
<gene>
    <name evidence="2" type="ORF">QO011_003753</name>
</gene>
<keyword evidence="3" id="KW-1185">Reference proteome</keyword>
<accession>A0ABU0J8Z3</accession>
<dbReference type="RefSeq" id="WP_307274917.1">
    <property type="nucleotide sequence ID" value="NZ_JAUSVX010000006.1"/>
</dbReference>
<evidence type="ECO:0000313" key="2">
    <source>
        <dbReference type="EMBL" id="MDQ0470734.1"/>
    </source>
</evidence>
<name>A0ABU0J8Z3_9HYPH</name>
<feature type="transmembrane region" description="Helical" evidence="1">
    <location>
        <begin position="44"/>
        <end position="67"/>
    </location>
</feature>
<dbReference type="Pfam" id="PF07386">
    <property type="entry name" value="DUF1499"/>
    <property type="match status" value="1"/>
</dbReference>
<keyword evidence="1" id="KW-1133">Transmembrane helix</keyword>
<dbReference type="Proteomes" id="UP001242480">
    <property type="component" value="Unassembled WGS sequence"/>
</dbReference>
<evidence type="ECO:0000313" key="3">
    <source>
        <dbReference type="Proteomes" id="UP001242480"/>
    </source>
</evidence>
<keyword evidence="1" id="KW-0812">Transmembrane</keyword>
<reference evidence="2 3" key="1">
    <citation type="submission" date="2023-07" db="EMBL/GenBank/DDBJ databases">
        <title>Genomic Encyclopedia of Type Strains, Phase IV (KMG-IV): sequencing the most valuable type-strain genomes for metagenomic binning, comparative biology and taxonomic classification.</title>
        <authorList>
            <person name="Goeker M."/>
        </authorList>
    </citation>
    <scope>NUCLEOTIDE SEQUENCE [LARGE SCALE GENOMIC DNA]</scope>
    <source>
        <strain evidence="2 3">DSM 19619</strain>
    </source>
</reference>
<sequence length="271" mass="29356">MRLFIVRKPIAVASAARLVAVFAFYAAAISVLVLRFGIVGVRPGMTALAASLLVALLAVLLALLAFVRIWRSGAAGAGRAFAGFALAGALLTPAAYYAGKAVGAPAINDVTTDFEMPPAFVAAARLRPRDANSTRYDPVLIARQKRAYPEIHPLLVDLPPEETRKLVLTLLKERKWQLIADTPLALPDTQGRVPVRSPAGRIEAVTKSLVLGLEDDIAIRLRDEDGRTRVDMRSASRYGRFDFDANAERIDAFLEDLRTRALIPISTQSGE</sequence>
<proteinExistence type="predicted"/>